<feature type="domain" description="DUF4424" evidence="2">
    <location>
        <begin position="20"/>
        <end position="318"/>
    </location>
</feature>
<protein>
    <recommendedName>
        <fullName evidence="2">DUF4424 domain-containing protein</fullName>
    </recommendedName>
</protein>
<comment type="caution">
    <text evidence="3">The sequence shown here is derived from an EMBL/GenBank/DDBJ whole genome shotgun (WGS) entry which is preliminary data.</text>
</comment>
<dbReference type="InterPro" id="IPR025538">
    <property type="entry name" value="DUF4424"/>
</dbReference>
<gene>
    <name evidence="3" type="ORF">C7I55_04930</name>
</gene>
<dbReference type="AlphaFoldDB" id="A0A2P7QUQ5"/>
<feature type="chain" id="PRO_5015116702" description="DUF4424 domain-containing protein" evidence="1">
    <location>
        <begin position="21"/>
        <end position="326"/>
    </location>
</feature>
<dbReference type="Gene3D" id="2.60.40.3680">
    <property type="match status" value="1"/>
</dbReference>
<evidence type="ECO:0000313" key="4">
    <source>
        <dbReference type="Proteomes" id="UP000241167"/>
    </source>
</evidence>
<dbReference type="OrthoDB" id="7299818at2"/>
<organism evidence="3 4">
    <name type="scientific">Allosphingosinicella deserti</name>
    <dbReference type="NCBI Taxonomy" id="2116704"/>
    <lineage>
        <taxon>Bacteria</taxon>
        <taxon>Pseudomonadati</taxon>
        <taxon>Pseudomonadota</taxon>
        <taxon>Alphaproteobacteria</taxon>
        <taxon>Sphingomonadales</taxon>
        <taxon>Sphingomonadaceae</taxon>
        <taxon>Allosphingosinicella</taxon>
    </lineage>
</organism>
<keyword evidence="1" id="KW-0732">Signal</keyword>
<dbReference type="Pfam" id="PF14415">
    <property type="entry name" value="DUF4424"/>
    <property type="match status" value="1"/>
</dbReference>
<reference evidence="3 4" key="1">
    <citation type="submission" date="2018-03" db="EMBL/GenBank/DDBJ databases">
        <title>The draft genome of Sphingosinicella sp. GL-C-18.</title>
        <authorList>
            <person name="Liu L."/>
            <person name="Li L."/>
            <person name="Liang L."/>
            <person name="Zhang X."/>
            <person name="Wang T."/>
        </authorList>
    </citation>
    <scope>NUCLEOTIDE SEQUENCE [LARGE SCALE GENOMIC DNA]</scope>
    <source>
        <strain evidence="3 4">GL-C-18</strain>
    </source>
</reference>
<dbReference type="Proteomes" id="UP000241167">
    <property type="component" value="Unassembled WGS sequence"/>
</dbReference>
<dbReference type="RefSeq" id="WP_106511812.1">
    <property type="nucleotide sequence ID" value="NZ_PXYI01000002.1"/>
</dbReference>
<name>A0A2P7QUQ5_9SPHN</name>
<evidence type="ECO:0000259" key="2">
    <source>
        <dbReference type="Pfam" id="PF14415"/>
    </source>
</evidence>
<keyword evidence="4" id="KW-1185">Reference proteome</keyword>
<evidence type="ECO:0000313" key="3">
    <source>
        <dbReference type="EMBL" id="PSJ41650.1"/>
    </source>
</evidence>
<accession>A0A2P7QUQ5</accession>
<feature type="signal peptide" evidence="1">
    <location>
        <begin position="1"/>
        <end position="20"/>
    </location>
</feature>
<evidence type="ECO:0000256" key="1">
    <source>
        <dbReference type="SAM" id="SignalP"/>
    </source>
</evidence>
<proteinExistence type="predicted"/>
<sequence length="326" mass="35152">MKKIAASIALAWLLAAPALANDSTAETAAGGLVLTRTDAIDMVSEDLFVSAEKVRVRYVFRNRTAKDVRTIVAFPMPDDDLANREHGDVAFPHNFATRVDGRPVRMAVERKAVLGGKDHTALLTSLGVPLSDEPGDALDRLGKAAQDRLVALGLVQPDEYERGGGMERHLAPAWTVKETHYWEQLFPAGRDLVVEHAYVPGTGGSVGTPFAIAGFRESSEGKAMIARYCADAAFLAGVDRLARKKGGENAALPNLSIGYVLKTGANWRSPIGRFRLVVDKGAPENLVSFCGAGVRKIGPTQFEVRHTNWRPTDDLDVLIVTPGTVE</sequence>
<dbReference type="EMBL" id="PXYI01000002">
    <property type="protein sequence ID" value="PSJ41650.1"/>
    <property type="molecule type" value="Genomic_DNA"/>
</dbReference>